<protein>
    <submittedName>
        <fullName evidence="3">Uncharacterized protein</fullName>
    </submittedName>
</protein>
<feature type="region of interest" description="Disordered" evidence="1">
    <location>
        <begin position="1"/>
        <end position="86"/>
    </location>
</feature>
<feature type="compositionally biased region" description="Polar residues" evidence="1">
    <location>
        <begin position="49"/>
        <end position="80"/>
    </location>
</feature>
<sequence length="265" mass="28582">MNQPSSNPNNTLDSSPAAPTPSNSSTQNETSSPSSVPTPEPTATATTAGLRSNITSNTSSSQETATSQPSTNTSESSFGSTKAHPRTTISLLNSTSTHAESPSQLSVGDDDAHDSPALDPLLAGLVSAFIITAVIIALLLFLKLRKRDSGPQFHRLQDLPMQRGKNLPVSMDEGVFTSPTVRFMPNITTRRDRRPSCVGRERCGEIGSLISMMVFDFFLPSLLSVQQEPKRNPHRIHSGLRSAPWEDNMPIKNPLLCPAWKSNGF</sequence>
<keyword evidence="2" id="KW-0812">Transmembrane</keyword>
<accession>A0ABV0N7H0</accession>
<dbReference type="Proteomes" id="UP001476798">
    <property type="component" value="Unassembled WGS sequence"/>
</dbReference>
<gene>
    <name evidence="3" type="ORF">GOODEAATRI_003239</name>
</gene>
<feature type="transmembrane region" description="Helical" evidence="2">
    <location>
        <begin position="121"/>
        <end position="142"/>
    </location>
</feature>
<reference evidence="3 4" key="1">
    <citation type="submission" date="2021-06" db="EMBL/GenBank/DDBJ databases">
        <authorList>
            <person name="Palmer J.M."/>
        </authorList>
    </citation>
    <scope>NUCLEOTIDE SEQUENCE [LARGE SCALE GENOMIC DNA]</scope>
    <source>
        <strain evidence="3 4">GA_2019</strain>
        <tissue evidence="3">Muscle</tissue>
    </source>
</reference>
<evidence type="ECO:0000256" key="1">
    <source>
        <dbReference type="SAM" id="MobiDB-lite"/>
    </source>
</evidence>
<evidence type="ECO:0000313" key="3">
    <source>
        <dbReference type="EMBL" id="MEQ2167347.1"/>
    </source>
</evidence>
<comment type="caution">
    <text evidence="3">The sequence shown here is derived from an EMBL/GenBank/DDBJ whole genome shotgun (WGS) entry which is preliminary data.</text>
</comment>
<name>A0ABV0N7H0_9TELE</name>
<evidence type="ECO:0000313" key="4">
    <source>
        <dbReference type="Proteomes" id="UP001476798"/>
    </source>
</evidence>
<feature type="compositionally biased region" description="Polar residues" evidence="1">
    <location>
        <begin position="1"/>
        <end position="13"/>
    </location>
</feature>
<dbReference type="EMBL" id="JAHRIO010030108">
    <property type="protein sequence ID" value="MEQ2167347.1"/>
    <property type="molecule type" value="Genomic_DNA"/>
</dbReference>
<keyword evidence="2" id="KW-1133">Transmembrane helix</keyword>
<evidence type="ECO:0000256" key="2">
    <source>
        <dbReference type="SAM" id="Phobius"/>
    </source>
</evidence>
<proteinExistence type="predicted"/>
<keyword evidence="4" id="KW-1185">Reference proteome</keyword>
<feature type="compositionally biased region" description="Low complexity" evidence="1">
    <location>
        <begin position="14"/>
        <end position="48"/>
    </location>
</feature>
<keyword evidence="2" id="KW-0472">Membrane</keyword>
<organism evidence="3 4">
    <name type="scientific">Goodea atripinnis</name>
    <dbReference type="NCBI Taxonomy" id="208336"/>
    <lineage>
        <taxon>Eukaryota</taxon>
        <taxon>Metazoa</taxon>
        <taxon>Chordata</taxon>
        <taxon>Craniata</taxon>
        <taxon>Vertebrata</taxon>
        <taxon>Euteleostomi</taxon>
        <taxon>Actinopterygii</taxon>
        <taxon>Neopterygii</taxon>
        <taxon>Teleostei</taxon>
        <taxon>Neoteleostei</taxon>
        <taxon>Acanthomorphata</taxon>
        <taxon>Ovalentaria</taxon>
        <taxon>Atherinomorphae</taxon>
        <taxon>Cyprinodontiformes</taxon>
        <taxon>Goodeidae</taxon>
        <taxon>Goodea</taxon>
    </lineage>
</organism>